<dbReference type="EMBL" id="JBHMQT010000003">
    <property type="protein sequence ID" value="MFC0861411.1"/>
    <property type="molecule type" value="Genomic_DNA"/>
</dbReference>
<protein>
    <submittedName>
        <fullName evidence="8">ABC transporter ATP-binding protein</fullName>
    </submittedName>
</protein>
<evidence type="ECO:0000313" key="9">
    <source>
        <dbReference type="Proteomes" id="UP001589870"/>
    </source>
</evidence>
<dbReference type="Proteomes" id="UP001589870">
    <property type="component" value="Unassembled WGS sequence"/>
</dbReference>
<dbReference type="Gene3D" id="3.40.50.300">
    <property type="entry name" value="P-loop containing nucleotide triphosphate hydrolases"/>
    <property type="match status" value="1"/>
</dbReference>
<feature type="region of interest" description="Disordered" evidence="6">
    <location>
        <begin position="1"/>
        <end position="20"/>
    </location>
</feature>
<keyword evidence="4 8" id="KW-0067">ATP-binding</keyword>
<evidence type="ECO:0000256" key="5">
    <source>
        <dbReference type="ARBA" id="ARBA00022970"/>
    </source>
</evidence>
<accession>A0ABV6U2M8</accession>
<name>A0ABV6U2M8_9ACTN</name>
<dbReference type="PROSITE" id="PS50893">
    <property type="entry name" value="ABC_TRANSPORTER_2"/>
    <property type="match status" value="1"/>
</dbReference>
<dbReference type="CDD" id="cd03224">
    <property type="entry name" value="ABC_TM1139_LivF_branched"/>
    <property type="match status" value="1"/>
</dbReference>
<comment type="similarity">
    <text evidence="1">Belongs to the ABC transporter superfamily.</text>
</comment>
<keyword evidence="9" id="KW-1185">Reference proteome</keyword>
<sequence>MTTPPTMPSTTPGSGRQREEPLLRVRNLATGYGDLRVVWDVSFEVRPGQLTVLLGRNGAGKTSTLRAVSGLNKASAGTVHLAGRDVTRMPPHQRVRLGMAYVQEGKRVFHQLTVEQNLLLGGYPRGMRRSALRDEVQRIYELFPVLGSKRTLPAGSMSGGQQQMLAIGQALMAKPQLLLLDEPSGGLAPVIVSEVMERVESLKETGLGILLVEQAVEASVRVADHVAVIDMGRVVLSARADEVDDLHVIRDAYFGRAGQ</sequence>
<evidence type="ECO:0000259" key="7">
    <source>
        <dbReference type="PROSITE" id="PS50893"/>
    </source>
</evidence>
<evidence type="ECO:0000256" key="6">
    <source>
        <dbReference type="SAM" id="MobiDB-lite"/>
    </source>
</evidence>
<dbReference type="InterPro" id="IPR003593">
    <property type="entry name" value="AAA+_ATPase"/>
</dbReference>
<evidence type="ECO:0000256" key="2">
    <source>
        <dbReference type="ARBA" id="ARBA00022448"/>
    </source>
</evidence>
<evidence type="ECO:0000256" key="1">
    <source>
        <dbReference type="ARBA" id="ARBA00005417"/>
    </source>
</evidence>
<reference evidence="8 9" key="1">
    <citation type="submission" date="2024-09" db="EMBL/GenBank/DDBJ databases">
        <authorList>
            <person name="Sun Q."/>
            <person name="Mori K."/>
        </authorList>
    </citation>
    <scope>NUCLEOTIDE SEQUENCE [LARGE SCALE GENOMIC DNA]</scope>
    <source>
        <strain evidence="8 9">TBRC 1851</strain>
    </source>
</reference>
<feature type="compositionally biased region" description="Low complexity" evidence="6">
    <location>
        <begin position="1"/>
        <end position="15"/>
    </location>
</feature>
<dbReference type="SUPFAM" id="SSF52540">
    <property type="entry name" value="P-loop containing nucleoside triphosphate hydrolases"/>
    <property type="match status" value="1"/>
</dbReference>
<keyword evidence="3" id="KW-0547">Nucleotide-binding</keyword>
<dbReference type="PANTHER" id="PTHR43820:SF4">
    <property type="entry name" value="HIGH-AFFINITY BRANCHED-CHAIN AMINO ACID TRANSPORT ATP-BINDING PROTEIN LIVF"/>
    <property type="match status" value="1"/>
</dbReference>
<dbReference type="Pfam" id="PF00005">
    <property type="entry name" value="ABC_tran"/>
    <property type="match status" value="1"/>
</dbReference>
<dbReference type="SMART" id="SM00382">
    <property type="entry name" value="AAA"/>
    <property type="match status" value="1"/>
</dbReference>
<dbReference type="PANTHER" id="PTHR43820">
    <property type="entry name" value="HIGH-AFFINITY BRANCHED-CHAIN AMINO ACID TRANSPORT ATP-BINDING PROTEIN LIVF"/>
    <property type="match status" value="1"/>
</dbReference>
<evidence type="ECO:0000256" key="4">
    <source>
        <dbReference type="ARBA" id="ARBA00022840"/>
    </source>
</evidence>
<organism evidence="8 9">
    <name type="scientific">Sphaerimonospora cavernae</name>
    <dbReference type="NCBI Taxonomy" id="1740611"/>
    <lineage>
        <taxon>Bacteria</taxon>
        <taxon>Bacillati</taxon>
        <taxon>Actinomycetota</taxon>
        <taxon>Actinomycetes</taxon>
        <taxon>Streptosporangiales</taxon>
        <taxon>Streptosporangiaceae</taxon>
        <taxon>Sphaerimonospora</taxon>
    </lineage>
</organism>
<feature type="domain" description="ABC transporter" evidence="7">
    <location>
        <begin position="23"/>
        <end position="256"/>
    </location>
</feature>
<dbReference type="PROSITE" id="PS00211">
    <property type="entry name" value="ABC_TRANSPORTER_1"/>
    <property type="match status" value="1"/>
</dbReference>
<dbReference type="InterPro" id="IPR017871">
    <property type="entry name" value="ABC_transporter-like_CS"/>
</dbReference>
<dbReference type="InterPro" id="IPR003439">
    <property type="entry name" value="ABC_transporter-like_ATP-bd"/>
</dbReference>
<gene>
    <name evidence="8" type="ORF">ACFHYQ_03775</name>
</gene>
<evidence type="ECO:0000313" key="8">
    <source>
        <dbReference type="EMBL" id="MFC0861411.1"/>
    </source>
</evidence>
<dbReference type="InterPro" id="IPR027417">
    <property type="entry name" value="P-loop_NTPase"/>
</dbReference>
<comment type="caution">
    <text evidence="8">The sequence shown here is derived from an EMBL/GenBank/DDBJ whole genome shotgun (WGS) entry which is preliminary data.</text>
</comment>
<dbReference type="GO" id="GO:0005524">
    <property type="term" value="F:ATP binding"/>
    <property type="evidence" value="ECO:0007669"/>
    <property type="project" value="UniProtKB-KW"/>
</dbReference>
<keyword evidence="5" id="KW-0029">Amino-acid transport</keyword>
<dbReference type="RefSeq" id="WP_394299606.1">
    <property type="nucleotide sequence ID" value="NZ_JBHMQT010000003.1"/>
</dbReference>
<keyword evidence="2" id="KW-0813">Transport</keyword>
<dbReference type="InterPro" id="IPR052156">
    <property type="entry name" value="BCAA_Transport_ATP-bd_LivF"/>
</dbReference>
<proteinExistence type="inferred from homology"/>
<evidence type="ECO:0000256" key="3">
    <source>
        <dbReference type="ARBA" id="ARBA00022741"/>
    </source>
</evidence>